<organism evidence="1 2">
    <name type="scientific">Albidovulum denitrificans</name>
    <dbReference type="NCBI Taxonomy" id="404881"/>
    <lineage>
        <taxon>Bacteria</taxon>
        <taxon>Pseudomonadati</taxon>
        <taxon>Pseudomonadota</taxon>
        <taxon>Alphaproteobacteria</taxon>
        <taxon>Rhodobacterales</taxon>
        <taxon>Paracoccaceae</taxon>
        <taxon>Albidovulum</taxon>
    </lineage>
</organism>
<dbReference type="InterPro" id="IPR026286">
    <property type="entry name" value="MaiA/AMDase"/>
</dbReference>
<dbReference type="GO" id="GO:0016853">
    <property type="term" value="F:isomerase activity"/>
    <property type="evidence" value="ECO:0007669"/>
    <property type="project" value="UniProtKB-KW"/>
</dbReference>
<dbReference type="Proteomes" id="UP000238338">
    <property type="component" value="Unassembled WGS sequence"/>
</dbReference>
<dbReference type="RefSeq" id="WP_425430591.1">
    <property type="nucleotide sequence ID" value="NZ_PVEP01000005.1"/>
</dbReference>
<name>A0A2S8S682_9RHOB</name>
<dbReference type="PIRSF" id="PIRSF015736">
    <property type="entry name" value="MI"/>
    <property type="match status" value="1"/>
</dbReference>
<comment type="caution">
    <text evidence="1">The sequence shown here is derived from an EMBL/GenBank/DDBJ whole genome shotgun (WGS) entry which is preliminary data.</text>
</comment>
<dbReference type="Pfam" id="PF17645">
    <property type="entry name" value="Amdase"/>
    <property type="match status" value="1"/>
</dbReference>
<evidence type="ECO:0000313" key="1">
    <source>
        <dbReference type="EMBL" id="PQV56302.1"/>
    </source>
</evidence>
<dbReference type="PANTHER" id="PTHR40267">
    <property type="entry name" value="BLR3294 PROTEIN"/>
    <property type="match status" value="1"/>
</dbReference>
<evidence type="ECO:0000313" key="2">
    <source>
        <dbReference type="Proteomes" id="UP000238338"/>
    </source>
</evidence>
<dbReference type="EMBL" id="PVEP01000005">
    <property type="protein sequence ID" value="PQV56302.1"/>
    <property type="molecule type" value="Genomic_DNA"/>
</dbReference>
<sequence>MAVGPGAALGGTAAVTAAFPYRLSEVSAPRIGLIVLQADETIEVDFRRLIPPGVELLVSRVPSGAEVTSETLAEMAGHLTAAAALFPGSVNFAAVGYACTSGTAQIGAAEVARLVRAGTTTAAVTDPVTALIASCRALGLGRLALLSPYVAPVSERLRDTLAAAGIDTPAFGSFDVAEEARVVRIDGPSIIGAAETVAARAPVDGLFLSCTNLRTLDVIPALEDRLGIPVLSSNLVLAWHLLRLAGVPIPDAPPSRLIDQTARKSLRT</sequence>
<dbReference type="Gene3D" id="3.40.50.12500">
    <property type="match status" value="1"/>
</dbReference>
<dbReference type="AlphaFoldDB" id="A0A2S8S682"/>
<accession>A0A2S8S682</accession>
<protein>
    <submittedName>
        <fullName evidence="1">Maleate isomerase</fullName>
    </submittedName>
</protein>
<keyword evidence="1" id="KW-0413">Isomerase</keyword>
<proteinExistence type="predicted"/>
<dbReference type="PANTHER" id="PTHR40267:SF1">
    <property type="entry name" value="BLR3294 PROTEIN"/>
    <property type="match status" value="1"/>
</dbReference>
<reference evidence="1 2" key="1">
    <citation type="submission" date="2018-02" db="EMBL/GenBank/DDBJ databases">
        <title>Genomic Encyclopedia of Archaeal and Bacterial Type Strains, Phase II (KMG-II): from individual species to whole genera.</title>
        <authorList>
            <person name="Goeker M."/>
        </authorList>
    </citation>
    <scope>NUCLEOTIDE SEQUENCE [LARGE SCALE GENOMIC DNA]</scope>
    <source>
        <strain evidence="1 2">DSM 18921</strain>
    </source>
</reference>
<keyword evidence="2" id="KW-1185">Reference proteome</keyword>
<dbReference type="InterPro" id="IPR053714">
    <property type="entry name" value="Iso_Racemase_Enz_sf"/>
</dbReference>
<gene>
    <name evidence="1" type="ORF">LX70_02568</name>
</gene>